<dbReference type="GO" id="GO:0007163">
    <property type="term" value="P:establishment or maintenance of cell polarity"/>
    <property type="evidence" value="ECO:0007669"/>
    <property type="project" value="TreeGrafter"/>
</dbReference>
<dbReference type="InterPro" id="IPR013595">
    <property type="entry name" value="Pept_S33_TAP-like_C"/>
</dbReference>
<organism evidence="2 3">
    <name type="scientific">Streptomyces xiamenensis</name>
    <dbReference type="NCBI Taxonomy" id="408015"/>
    <lineage>
        <taxon>Bacteria</taxon>
        <taxon>Bacillati</taxon>
        <taxon>Actinomycetota</taxon>
        <taxon>Actinomycetes</taxon>
        <taxon>Kitasatosporales</taxon>
        <taxon>Streptomycetaceae</taxon>
        <taxon>Streptomyces</taxon>
    </lineage>
</organism>
<dbReference type="Gene3D" id="2.80.10.50">
    <property type="match status" value="1"/>
</dbReference>
<evidence type="ECO:0000259" key="1">
    <source>
        <dbReference type="Pfam" id="PF08386"/>
    </source>
</evidence>
<dbReference type="Proteomes" id="UP000034034">
    <property type="component" value="Chromosome"/>
</dbReference>
<dbReference type="CDD" id="cd00257">
    <property type="entry name" value="beta-trefoil_FSCN-like"/>
    <property type="match status" value="1"/>
</dbReference>
<reference evidence="2" key="1">
    <citation type="submission" date="2019-08" db="EMBL/GenBank/DDBJ databases">
        <title>Complete genome sequence of a mangrove-derived Streptomyces xiamenensis.</title>
        <authorList>
            <person name="Xu J."/>
        </authorList>
    </citation>
    <scope>NUCLEOTIDE SEQUENCE</scope>
    <source>
        <strain evidence="2">318</strain>
    </source>
</reference>
<gene>
    <name evidence="2" type="ORF">SXIM_06500</name>
</gene>
<dbReference type="Pfam" id="PF08386">
    <property type="entry name" value="Abhydrolase_4"/>
    <property type="match status" value="1"/>
</dbReference>
<dbReference type="PANTHER" id="PTHR10551">
    <property type="entry name" value="FASCIN"/>
    <property type="match status" value="1"/>
</dbReference>
<dbReference type="InterPro" id="IPR008999">
    <property type="entry name" value="Actin-crosslinking"/>
</dbReference>
<evidence type="ECO:0000313" key="3">
    <source>
        <dbReference type="Proteomes" id="UP000034034"/>
    </source>
</evidence>
<keyword evidence="3" id="KW-1185">Reference proteome</keyword>
<dbReference type="HOGENOM" id="CLU_050214_0_0_11"/>
<dbReference type="EMBL" id="CP009922">
    <property type="protein sequence ID" value="AKG42034.1"/>
    <property type="molecule type" value="Genomic_DNA"/>
</dbReference>
<evidence type="ECO:0000313" key="2">
    <source>
        <dbReference type="EMBL" id="AKG42034.1"/>
    </source>
</evidence>
<name>A0A0F7FRB6_9ACTN</name>
<dbReference type="GO" id="GO:0051015">
    <property type="term" value="F:actin filament binding"/>
    <property type="evidence" value="ECO:0007669"/>
    <property type="project" value="InterPro"/>
</dbReference>
<dbReference type="InterPro" id="IPR010431">
    <property type="entry name" value="Fascin"/>
</dbReference>
<dbReference type="KEGG" id="sxi:SXIM_06500"/>
<dbReference type="AlphaFoldDB" id="A0A0F7FRB6"/>
<dbReference type="GO" id="GO:0051017">
    <property type="term" value="P:actin filament bundle assembly"/>
    <property type="evidence" value="ECO:0007669"/>
    <property type="project" value="TreeGrafter"/>
</dbReference>
<sequence length="419" mass="43515">MGAPLLGAGPATAAGPLDAPTQRFAIGVREFDWNRGGRRLVTRIFYPATGNPGGNPVRDAAIANGVFPVVEFSHGLGGNPESYAPLIRPLAEAGFVVPAPVFPTTSTGTPGNIGDVYNGNQSQDVSEVITRTLALNTTAGSPFAGRLDTATGVGIAGHSLGGMTTHGLLTAWPDERVVAAVPFATVDMGNPSGRPAAKVLFVHGDQDPICQYSSARQAYTELPAPKAFLTHLGTGHDEYIWSGVNHTQTVNTYVDWMRWSLYGDTAARDRLPAGAAGSRTRWESVLTPAESGPAVALRSAANGQYVCAENAGAEALIANRPTVGPWERFELVDTGGGSVALRALVNGQYVCAENAGASPLIANRSAVGPWETFTRINNGDGSISLRAHANDRYVTAGAQPLVAAATTIGSAESFHVSAS</sequence>
<dbReference type="STRING" id="408015.SXIM_06500"/>
<dbReference type="SUPFAM" id="SSF50405">
    <property type="entry name" value="Actin-crosslinking proteins"/>
    <property type="match status" value="1"/>
</dbReference>
<dbReference type="InterPro" id="IPR029058">
    <property type="entry name" value="AB_hydrolase_fold"/>
</dbReference>
<accession>A0A0F7FRB6</accession>
<dbReference type="GO" id="GO:0005737">
    <property type="term" value="C:cytoplasm"/>
    <property type="evidence" value="ECO:0007669"/>
    <property type="project" value="TreeGrafter"/>
</dbReference>
<dbReference type="GO" id="GO:0015629">
    <property type="term" value="C:actin cytoskeleton"/>
    <property type="evidence" value="ECO:0007669"/>
    <property type="project" value="TreeGrafter"/>
</dbReference>
<proteinExistence type="predicted"/>
<dbReference type="Gene3D" id="3.40.50.1820">
    <property type="entry name" value="alpha/beta hydrolase"/>
    <property type="match status" value="1"/>
</dbReference>
<protein>
    <submittedName>
        <fullName evidence="2">Xylan-beta-xylosidase</fullName>
    </submittedName>
</protein>
<dbReference type="PATRIC" id="fig|408015.6.peg.681"/>
<dbReference type="GO" id="GO:0016477">
    <property type="term" value="P:cell migration"/>
    <property type="evidence" value="ECO:0007669"/>
    <property type="project" value="TreeGrafter"/>
</dbReference>
<dbReference type="SUPFAM" id="SSF53474">
    <property type="entry name" value="alpha/beta-Hydrolases"/>
    <property type="match status" value="1"/>
</dbReference>
<feature type="domain" description="Peptidase S33 tripeptidyl aminopeptidase-like C-terminal" evidence="1">
    <location>
        <begin position="194"/>
        <end position="254"/>
    </location>
</feature>
<dbReference type="PANTHER" id="PTHR10551:SF9">
    <property type="entry name" value="FASCIN-2"/>
    <property type="match status" value="1"/>
</dbReference>